<dbReference type="GO" id="GO:0012505">
    <property type="term" value="C:endomembrane system"/>
    <property type="evidence" value="ECO:0007669"/>
    <property type="project" value="UniProtKB-SubCell"/>
</dbReference>
<evidence type="ECO:0000256" key="3">
    <source>
        <dbReference type="ARBA" id="ARBA00022737"/>
    </source>
</evidence>
<dbReference type="InterPro" id="IPR048720">
    <property type="entry name" value="PROPPIN"/>
</dbReference>
<comment type="similarity">
    <text evidence="7">Belongs to the WD repeat PROPPIN family.</text>
</comment>
<dbReference type="GO" id="GO:0000407">
    <property type="term" value="C:phagophore assembly site"/>
    <property type="evidence" value="ECO:0007669"/>
    <property type="project" value="UniProtKB-ARBA"/>
</dbReference>
<dbReference type="EMBL" id="JACSDY010000001">
    <property type="protein sequence ID" value="KAF7438762.1"/>
    <property type="molecule type" value="Genomic_DNA"/>
</dbReference>
<gene>
    <name evidence="9" type="ORF">H0235_001153</name>
</gene>
<evidence type="ECO:0000256" key="8">
    <source>
        <dbReference type="SAM" id="MobiDB-lite"/>
    </source>
</evidence>
<comment type="subcellular location">
    <subcellularLocation>
        <location evidence="1">Endomembrane system</location>
        <topology evidence="1">Peripheral membrane protein</topology>
    </subcellularLocation>
</comment>
<dbReference type="GO" id="GO:0006950">
    <property type="term" value="P:response to stress"/>
    <property type="evidence" value="ECO:0007669"/>
    <property type="project" value="UniProtKB-ARBA"/>
</dbReference>
<evidence type="ECO:0000256" key="5">
    <source>
        <dbReference type="ARBA" id="ARBA00023121"/>
    </source>
</evidence>
<dbReference type="SMART" id="SM00320">
    <property type="entry name" value="WD40"/>
    <property type="match status" value="3"/>
</dbReference>
<evidence type="ECO:0008006" key="11">
    <source>
        <dbReference type="Google" id="ProtNLM"/>
    </source>
</evidence>
<feature type="region of interest" description="Disordered" evidence="8">
    <location>
        <begin position="521"/>
        <end position="547"/>
    </location>
</feature>
<keyword evidence="3" id="KW-0677">Repeat</keyword>
<keyword evidence="6" id="KW-0472">Membrane</keyword>
<sequence length="547" mass="59945">MNLTNQTADPPSGVFFVNFNQDCTSLAVGSKAGYKLFSLSSFDQLEKIYENDTEDICIVERLFSSSLVAVVSLSSPRKLKVCHFRKGTEICNYSYSNTILAVKLNRARLVVCLEESLYIHNIRDMKVLHTIRDTPPNLAGLCTLSINSDNCYLAYPGSNTIGEVQIFDAINLQAKTMIPAHDSPLAALAFSPNGTKVATASEKGTVIRVFHVNDGTKLFEFRRGVKRCVSISSLAFSMDSMFLCCSSNTETVHIFKLEEPKEAPRQAQAEESQSWMGYLTKAVSASANYLPSQVTDVFNQGRAFASVHLPFYGLKNICAITVTHKVPKLLVASADGYLYVYNLDVTEGGNCTLLKQHRLDGKQDEVDCATVSSTGSGSGEAQATATASVQTVQNSGAKGEPQQLTLLDAIFFFLLSTEACINSYAGALRGRSPDSMSGTEKGLAEIILAMTVMEMSFAGIILKRAMPGLFQHIIVIVKDFVGIIPLELERVNISFPKKLVHAHLKVHTRESEKYYEMIAAAESPPKSRGPFRLDDDTEFPPVTQRTD</sequence>
<accession>A0A834PFL3</accession>
<keyword evidence="4" id="KW-0072">Autophagy</keyword>
<evidence type="ECO:0000256" key="6">
    <source>
        <dbReference type="ARBA" id="ARBA00023136"/>
    </source>
</evidence>
<keyword evidence="2" id="KW-0853">WD repeat</keyword>
<protein>
    <recommendedName>
        <fullName evidence="11">WD repeat domain phosphoinositide-interacting protein 2</fullName>
    </recommendedName>
</protein>
<dbReference type="SUPFAM" id="SSF50978">
    <property type="entry name" value="WD40 repeat-like"/>
    <property type="match status" value="1"/>
</dbReference>
<evidence type="ECO:0000256" key="1">
    <source>
        <dbReference type="ARBA" id="ARBA00004184"/>
    </source>
</evidence>
<reference evidence="9" key="1">
    <citation type="journal article" date="2020" name="G3 (Bethesda)">
        <title>High-Quality Assemblies for Three Invasive Social Wasps from the &lt;i&gt;Vespula&lt;/i&gt; Genus.</title>
        <authorList>
            <person name="Harrop T.W.R."/>
            <person name="Guhlin J."/>
            <person name="McLaughlin G.M."/>
            <person name="Permina E."/>
            <person name="Stockwell P."/>
            <person name="Gilligan J."/>
            <person name="Le Lec M.F."/>
            <person name="Gruber M.A.M."/>
            <person name="Quinn O."/>
            <person name="Lovegrove M."/>
            <person name="Duncan E.J."/>
            <person name="Remnant E.J."/>
            <person name="Van Eeckhoven J."/>
            <person name="Graham B."/>
            <person name="Knapp R.A."/>
            <person name="Langford K.W."/>
            <person name="Kronenberg Z."/>
            <person name="Press M.O."/>
            <person name="Eacker S.M."/>
            <person name="Wilson-Rankin E.E."/>
            <person name="Purcell J."/>
            <person name="Lester P.J."/>
            <person name="Dearden P.K."/>
        </authorList>
    </citation>
    <scope>NUCLEOTIDE SEQUENCE</scope>
    <source>
        <strain evidence="9">Volc-1</strain>
    </source>
</reference>
<dbReference type="GO" id="GO:0032266">
    <property type="term" value="F:phosphatidylinositol-3-phosphate binding"/>
    <property type="evidence" value="ECO:0007669"/>
    <property type="project" value="UniProtKB-ARBA"/>
</dbReference>
<dbReference type="Proteomes" id="UP000600918">
    <property type="component" value="Unassembled WGS sequence"/>
</dbReference>
<dbReference type="InterPro" id="IPR001680">
    <property type="entry name" value="WD40_rpt"/>
</dbReference>
<dbReference type="AlphaFoldDB" id="A0A834PFL3"/>
<dbReference type="Gene3D" id="2.130.10.10">
    <property type="entry name" value="YVTN repeat-like/Quinoprotein amine dehydrogenase"/>
    <property type="match status" value="1"/>
</dbReference>
<keyword evidence="5" id="KW-0446">Lipid-binding</keyword>
<evidence type="ECO:0000256" key="4">
    <source>
        <dbReference type="ARBA" id="ARBA00023006"/>
    </source>
</evidence>
<evidence type="ECO:0000256" key="2">
    <source>
        <dbReference type="ARBA" id="ARBA00022574"/>
    </source>
</evidence>
<evidence type="ECO:0000313" key="10">
    <source>
        <dbReference type="Proteomes" id="UP000600918"/>
    </source>
</evidence>
<evidence type="ECO:0000256" key="7">
    <source>
        <dbReference type="ARBA" id="ARBA00025740"/>
    </source>
</evidence>
<organism evidence="9 10">
    <name type="scientific">Vespula pensylvanica</name>
    <name type="common">Western yellow jacket</name>
    <name type="synonym">Wasp</name>
    <dbReference type="NCBI Taxonomy" id="30213"/>
    <lineage>
        <taxon>Eukaryota</taxon>
        <taxon>Metazoa</taxon>
        <taxon>Ecdysozoa</taxon>
        <taxon>Arthropoda</taxon>
        <taxon>Hexapoda</taxon>
        <taxon>Insecta</taxon>
        <taxon>Pterygota</taxon>
        <taxon>Neoptera</taxon>
        <taxon>Endopterygota</taxon>
        <taxon>Hymenoptera</taxon>
        <taxon>Apocrita</taxon>
        <taxon>Aculeata</taxon>
        <taxon>Vespoidea</taxon>
        <taxon>Vespidae</taxon>
        <taxon>Vespinae</taxon>
        <taxon>Vespula</taxon>
    </lineage>
</organism>
<comment type="caution">
    <text evidence="9">The sequence shown here is derived from an EMBL/GenBank/DDBJ whole genome shotgun (WGS) entry which is preliminary data.</text>
</comment>
<proteinExistence type="inferred from homology"/>
<dbReference type="FunFam" id="2.130.10.10:FF:000145">
    <property type="entry name" value="WD repeat domain phosphoinositide-interacting protein 2"/>
    <property type="match status" value="1"/>
</dbReference>
<dbReference type="GO" id="GO:0034497">
    <property type="term" value="P:protein localization to phagophore assembly site"/>
    <property type="evidence" value="ECO:0007669"/>
    <property type="project" value="UniProtKB-ARBA"/>
</dbReference>
<evidence type="ECO:0000313" key="9">
    <source>
        <dbReference type="EMBL" id="KAF7438762.1"/>
    </source>
</evidence>
<dbReference type="InterPro" id="IPR036322">
    <property type="entry name" value="WD40_repeat_dom_sf"/>
</dbReference>
<dbReference type="Pfam" id="PF21032">
    <property type="entry name" value="PROPPIN"/>
    <property type="match status" value="1"/>
</dbReference>
<name>A0A834PFL3_VESPE</name>
<dbReference type="PANTHER" id="PTHR11227">
    <property type="entry name" value="WD-REPEAT PROTEIN INTERACTING WITH PHOSPHOINOSIDES WIPI -RELATED"/>
    <property type="match status" value="1"/>
</dbReference>
<dbReference type="InterPro" id="IPR015943">
    <property type="entry name" value="WD40/YVTN_repeat-like_dom_sf"/>
</dbReference>
<keyword evidence="10" id="KW-1185">Reference proteome</keyword>